<accession>A0A6U0I7K0</accession>
<evidence type="ECO:0000313" key="12">
    <source>
        <dbReference type="EMBL" id="CAD9290237.1"/>
    </source>
</evidence>
<dbReference type="PROSITE" id="PS00952">
    <property type="entry name" value="ER_LUMEN_RECEPTOR_2"/>
    <property type="match status" value="1"/>
</dbReference>
<organism evidence="13">
    <name type="scientific">Sexangularia sp. CB-2014</name>
    <dbReference type="NCBI Taxonomy" id="1486929"/>
    <lineage>
        <taxon>Eukaryota</taxon>
        <taxon>Amoebozoa</taxon>
        <taxon>Tubulinea</taxon>
        <taxon>Elardia</taxon>
        <taxon>Arcellinida</taxon>
        <taxon>Arcellinida incertae sedis</taxon>
        <taxon>Sexangularia</taxon>
    </lineage>
</organism>
<proteinExistence type="inferred from homology"/>
<dbReference type="PANTHER" id="PTHR10585">
    <property type="entry name" value="ER LUMEN PROTEIN RETAINING RECEPTOR"/>
    <property type="match status" value="1"/>
</dbReference>
<protein>
    <recommendedName>
        <fullName evidence="11">ER lumen protein-retaining receptor</fullName>
    </recommendedName>
</protein>
<keyword evidence="7 11" id="KW-0653">Protein transport</keyword>
<keyword evidence="10 11" id="KW-0675">Receptor</keyword>
<keyword evidence="3 11" id="KW-0813">Transport</keyword>
<evidence type="ECO:0000256" key="2">
    <source>
        <dbReference type="ARBA" id="ARBA00010120"/>
    </source>
</evidence>
<dbReference type="Pfam" id="PF00810">
    <property type="entry name" value="ER_lumen_recept"/>
    <property type="match status" value="1"/>
</dbReference>
<evidence type="ECO:0000256" key="6">
    <source>
        <dbReference type="ARBA" id="ARBA00022892"/>
    </source>
</evidence>
<evidence type="ECO:0000256" key="4">
    <source>
        <dbReference type="ARBA" id="ARBA00022692"/>
    </source>
</evidence>
<feature type="transmembrane region" description="Helical" evidence="11">
    <location>
        <begin position="154"/>
        <end position="172"/>
    </location>
</feature>
<dbReference type="PROSITE" id="PS00951">
    <property type="entry name" value="ER_LUMEN_RECEPTOR_1"/>
    <property type="match status" value="1"/>
</dbReference>
<comment type="similarity">
    <text evidence="2 11">Belongs to the ERD2 family.</text>
</comment>
<evidence type="ECO:0000256" key="1">
    <source>
        <dbReference type="ARBA" id="ARBA00004477"/>
    </source>
</evidence>
<dbReference type="PRINTS" id="PR00660">
    <property type="entry name" value="ERLUMENR"/>
</dbReference>
<feature type="transmembrane region" description="Helical" evidence="11">
    <location>
        <begin position="14"/>
        <end position="31"/>
    </location>
</feature>
<dbReference type="EMBL" id="HBGL01003434">
    <property type="protein sequence ID" value="CAD9290238.1"/>
    <property type="molecule type" value="Transcribed_RNA"/>
</dbReference>
<keyword evidence="8 11" id="KW-1133">Transmembrane helix</keyword>
<dbReference type="GO" id="GO:0006621">
    <property type="term" value="P:protein retention in ER lumen"/>
    <property type="evidence" value="ECO:0007669"/>
    <property type="project" value="InterPro"/>
</dbReference>
<dbReference type="AlphaFoldDB" id="A0A6U0I7K0"/>
<feature type="transmembrane region" description="Helical" evidence="11">
    <location>
        <begin position="66"/>
        <end position="84"/>
    </location>
</feature>
<dbReference type="GO" id="GO:0015031">
    <property type="term" value="P:protein transport"/>
    <property type="evidence" value="ECO:0007669"/>
    <property type="project" value="UniProtKB-KW"/>
</dbReference>
<name>A0A6U0I7K0_9EUKA</name>
<dbReference type="EMBL" id="HBGL01003433">
    <property type="protein sequence ID" value="CAD9290237.1"/>
    <property type="molecule type" value="Transcribed_RNA"/>
</dbReference>
<gene>
    <name evidence="12" type="ORF">SSP0437_LOCUS2629</name>
    <name evidence="13" type="ORF">SSP0437_LOCUS2630</name>
</gene>
<sequence>MAVSFNIFRTTADLMHVIAIVILLYRIRVLKNCAGVSLKTQELYLLVFLTRYVDLFWNFISVYNSIMKIIFIGTTGATVYLMRFRYNHTYDKEHDTFRVLFLILPCLFTALLVNTRFTPDEIAWSFSLYLEAVAILPQLFLIQRTGEVEAMNSNYIFCLGSYRALYILNWIYRYYTELNYTSWIAWVSGIVQTILYADFFYYYFKAKMEGKKLELPA</sequence>
<dbReference type="GO" id="GO:0016192">
    <property type="term" value="P:vesicle-mediated transport"/>
    <property type="evidence" value="ECO:0007669"/>
    <property type="project" value="UniProtKB-KW"/>
</dbReference>
<feature type="transmembrane region" description="Helical" evidence="11">
    <location>
        <begin position="96"/>
        <end position="117"/>
    </location>
</feature>
<evidence type="ECO:0000313" key="13">
    <source>
        <dbReference type="EMBL" id="CAD9290238.1"/>
    </source>
</evidence>
<evidence type="ECO:0000256" key="9">
    <source>
        <dbReference type="ARBA" id="ARBA00023136"/>
    </source>
</evidence>
<dbReference type="GO" id="GO:0046923">
    <property type="term" value="F:ER retention sequence binding"/>
    <property type="evidence" value="ECO:0007669"/>
    <property type="project" value="InterPro"/>
</dbReference>
<dbReference type="GO" id="GO:0005789">
    <property type="term" value="C:endoplasmic reticulum membrane"/>
    <property type="evidence" value="ECO:0007669"/>
    <property type="project" value="UniProtKB-SubCell"/>
</dbReference>
<evidence type="ECO:0000256" key="8">
    <source>
        <dbReference type="ARBA" id="ARBA00022989"/>
    </source>
</evidence>
<feature type="transmembrane region" description="Helical" evidence="11">
    <location>
        <begin position="184"/>
        <end position="204"/>
    </location>
</feature>
<evidence type="ECO:0000256" key="11">
    <source>
        <dbReference type="RuleBase" id="RU000634"/>
    </source>
</evidence>
<reference evidence="13" key="1">
    <citation type="submission" date="2021-01" db="EMBL/GenBank/DDBJ databases">
        <authorList>
            <person name="Corre E."/>
            <person name="Pelletier E."/>
            <person name="Niang G."/>
            <person name="Scheremetjew M."/>
            <person name="Finn R."/>
            <person name="Kale V."/>
            <person name="Holt S."/>
            <person name="Cochrane G."/>
            <person name="Meng A."/>
            <person name="Brown T."/>
            <person name="Cohen L."/>
        </authorList>
    </citation>
    <scope>NUCLEOTIDE SEQUENCE</scope>
    <source>
        <strain evidence="13">ATCC 50979</strain>
    </source>
</reference>
<evidence type="ECO:0000256" key="10">
    <source>
        <dbReference type="ARBA" id="ARBA00023170"/>
    </source>
</evidence>
<keyword evidence="9 11" id="KW-0472">Membrane</keyword>
<keyword evidence="5 11" id="KW-0256">Endoplasmic reticulum</keyword>
<evidence type="ECO:0000256" key="3">
    <source>
        <dbReference type="ARBA" id="ARBA00022448"/>
    </source>
</evidence>
<keyword evidence="4 11" id="KW-0812">Transmembrane</keyword>
<comment type="subcellular location">
    <subcellularLocation>
        <location evidence="1 11">Endoplasmic reticulum membrane</location>
        <topology evidence="1 11">Multi-pass membrane protein</topology>
    </subcellularLocation>
</comment>
<evidence type="ECO:0000256" key="5">
    <source>
        <dbReference type="ARBA" id="ARBA00022824"/>
    </source>
</evidence>
<feature type="transmembrane region" description="Helical" evidence="11">
    <location>
        <begin position="123"/>
        <end position="142"/>
    </location>
</feature>
<dbReference type="InterPro" id="IPR000133">
    <property type="entry name" value="ER_ret_rcpt"/>
</dbReference>
<keyword evidence="6" id="KW-0931">ER-Golgi transport</keyword>
<evidence type="ECO:0000256" key="7">
    <source>
        <dbReference type="ARBA" id="ARBA00022927"/>
    </source>
</evidence>